<reference evidence="1" key="1">
    <citation type="submission" date="2013-08" db="EMBL/GenBank/DDBJ databases">
        <authorList>
            <person name="Mendez C."/>
            <person name="Richter M."/>
            <person name="Ferrer M."/>
            <person name="Sanchez J."/>
        </authorList>
    </citation>
    <scope>NUCLEOTIDE SEQUENCE</scope>
</reference>
<dbReference type="EMBL" id="AUZY01008819">
    <property type="protein sequence ID" value="EQD44749.1"/>
    <property type="molecule type" value="Genomic_DNA"/>
</dbReference>
<sequence length="53" mass="6268">MIEEFVRFDREVTMLTLRHYDPAGQIRTTVMAPIAHVRPGTLYHESWQPEPFP</sequence>
<dbReference type="AlphaFoldDB" id="T1AVI4"/>
<evidence type="ECO:0000313" key="1">
    <source>
        <dbReference type="EMBL" id="EQD44749.1"/>
    </source>
</evidence>
<accession>T1AVI4</accession>
<comment type="caution">
    <text evidence="1">The sequence shown here is derived from an EMBL/GenBank/DDBJ whole genome shotgun (WGS) entry which is preliminary data.</text>
</comment>
<proteinExistence type="predicted"/>
<protein>
    <submittedName>
        <fullName evidence="1">Uncharacterized protein</fullName>
    </submittedName>
</protein>
<organism evidence="1">
    <name type="scientific">mine drainage metagenome</name>
    <dbReference type="NCBI Taxonomy" id="410659"/>
    <lineage>
        <taxon>unclassified sequences</taxon>
        <taxon>metagenomes</taxon>
        <taxon>ecological metagenomes</taxon>
    </lineage>
</organism>
<name>T1AVI4_9ZZZZ</name>
<dbReference type="Gene3D" id="3.30.470.20">
    <property type="entry name" value="ATP-grasp fold, B domain"/>
    <property type="match status" value="1"/>
</dbReference>
<feature type="non-terminal residue" evidence="1">
    <location>
        <position position="53"/>
    </location>
</feature>
<reference evidence="1" key="2">
    <citation type="journal article" date="2014" name="ISME J.">
        <title>Microbial stratification in low pH oxic and suboxic macroscopic growths along an acid mine drainage.</title>
        <authorList>
            <person name="Mendez-Garcia C."/>
            <person name="Mesa V."/>
            <person name="Sprenger R.R."/>
            <person name="Richter M."/>
            <person name="Diez M.S."/>
            <person name="Solano J."/>
            <person name="Bargiela R."/>
            <person name="Golyshina O.V."/>
            <person name="Manteca A."/>
            <person name="Ramos J.L."/>
            <person name="Gallego J.R."/>
            <person name="Llorente I."/>
            <person name="Martins Dos Santos V.A."/>
            <person name="Jensen O.N."/>
            <person name="Pelaez A.I."/>
            <person name="Sanchez J."/>
            <person name="Ferrer M."/>
        </authorList>
    </citation>
    <scope>NUCLEOTIDE SEQUENCE</scope>
</reference>
<gene>
    <name evidence="1" type="ORF">B1B_13394</name>
</gene>